<proteinExistence type="predicted"/>
<dbReference type="EMBL" id="FODS01000033">
    <property type="protein sequence ID" value="SEP17950.1"/>
    <property type="molecule type" value="Genomic_DNA"/>
</dbReference>
<dbReference type="Gene3D" id="2.40.30.170">
    <property type="match status" value="1"/>
</dbReference>
<name>A0A1H8VRN8_9RHOB</name>
<dbReference type="AlphaFoldDB" id="A0A1H8VRN8"/>
<organism evidence="2 3">
    <name type="scientific">Salinihabitans flavidus</name>
    <dbReference type="NCBI Taxonomy" id="569882"/>
    <lineage>
        <taxon>Bacteria</taxon>
        <taxon>Pseudomonadati</taxon>
        <taxon>Pseudomonadota</taxon>
        <taxon>Alphaproteobacteria</taxon>
        <taxon>Rhodobacterales</taxon>
        <taxon>Roseobacteraceae</taxon>
        <taxon>Salinihabitans</taxon>
    </lineage>
</organism>
<protein>
    <recommendedName>
        <fullName evidence="4">RND family efflux transporter, MFP subunit</fullName>
    </recommendedName>
</protein>
<dbReference type="SUPFAM" id="SSF111369">
    <property type="entry name" value="HlyD-like secretion proteins"/>
    <property type="match status" value="1"/>
</dbReference>
<dbReference type="GO" id="GO:0015562">
    <property type="term" value="F:efflux transmembrane transporter activity"/>
    <property type="evidence" value="ECO:0007669"/>
    <property type="project" value="TreeGrafter"/>
</dbReference>
<dbReference type="STRING" id="569882.SAMN04490248_1336"/>
<dbReference type="RefSeq" id="WP_093120398.1">
    <property type="nucleotide sequence ID" value="NZ_FODS01000033.1"/>
</dbReference>
<evidence type="ECO:0000256" key="1">
    <source>
        <dbReference type="SAM" id="Coils"/>
    </source>
</evidence>
<dbReference type="PANTHER" id="PTHR30469">
    <property type="entry name" value="MULTIDRUG RESISTANCE PROTEIN MDTA"/>
    <property type="match status" value="1"/>
</dbReference>
<dbReference type="Gene3D" id="1.10.287.470">
    <property type="entry name" value="Helix hairpin bin"/>
    <property type="match status" value="1"/>
</dbReference>
<dbReference type="Gene3D" id="2.40.420.20">
    <property type="match status" value="1"/>
</dbReference>
<dbReference type="Gene3D" id="2.40.50.100">
    <property type="match status" value="1"/>
</dbReference>
<keyword evidence="3" id="KW-1185">Reference proteome</keyword>
<evidence type="ECO:0000313" key="2">
    <source>
        <dbReference type="EMBL" id="SEP17950.1"/>
    </source>
</evidence>
<feature type="coiled-coil region" evidence="1">
    <location>
        <begin position="109"/>
        <end position="216"/>
    </location>
</feature>
<reference evidence="2 3" key="1">
    <citation type="submission" date="2016-10" db="EMBL/GenBank/DDBJ databases">
        <authorList>
            <person name="de Groot N.N."/>
        </authorList>
    </citation>
    <scope>NUCLEOTIDE SEQUENCE [LARGE SCALE GENOMIC DNA]</scope>
    <source>
        <strain evidence="2 3">DSM 27842</strain>
    </source>
</reference>
<sequence length="434" mass="47810">MKRSRILRIFPPLALGLGLAVWLVAGSEPPERVTREARSVTARTLVIEPQEVRPVIRGYGTVRPARSWQAVAEVAGTVTYRHTDLETGKILPTGTRVLEIDSTLYALALRQAEADRAALRAEQDQLAVEADNTRRILAIEQKRLELAEADLERIDALVSRGAAPEIRLDEQERATLQLRRGVQELENTLGLLPSRKARLRAQIARAEVGHDRAKRDLEMTRVETPFTVRIGEVHVERHQFVPAGSPLVTADGIDRAEVTAQLPIKGFPRLVGSVTDGVDLQTANQENVLSQIGAELRLVSDPRQIWQGRVIRIENALDPQARTVPVVVEVEAPYADARPPMRLPLVRNMYVEVLLTGPPGPPRIAVPTSALHEGRTVYLRDESGLLELRDVALGWRQDGMAVITDGLAPGEELILDDIVPALPGLRVIPAETTP</sequence>
<dbReference type="Proteomes" id="UP000198893">
    <property type="component" value="Unassembled WGS sequence"/>
</dbReference>
<dbReference type="OrthoDB" id="7811737at2"/>
<evidence type="ECO:0008006" key="4">
    <source>
        <dbReference type="Google" id="ProtNLM"/>
    </source>
</evidence>
<dbReference type="GO" id="GO:1990281">
    <property type="term" value="C:efflux pump complex"/>
    <property type="evidence" value="ECO:0007669"/>
    <property type="project" value="TreeGrafter"/>
</dbReference>
<accession>A0A1H8VRN8</accession>
<keyword evidence="1" id="KW-0175">Coiled coil</keyword>
<gene>
    <name evidence="2" type="ORF">SAMN04490248_1336</name>
</gene>
<evidence type="ECO:0000313" key="3">
    <source>
        <dbReference type="Proteomes" id="UP000198893"/>
    </source>
</evidence>